<reference evidence="1 2" key="1">
    <citation type="submission" date="2016-06" db="EMBL/GenBank/DDBJ databases">
        <title>Three novel species with peptidoglycan cell walls form the new genus Lacunisphaera gen. nov. in the family Opitutaceae of the verrucomicrobial subdivision 4.</title>
        <authorList>
            <person name="Rast P."/>
            <person name="Gloeckner I."/>
            <person name="Jogler M."/>
            <person name="Boedeker C."/>
            <person name="Jeske O."/>
            <person name="Wiegand S."/>
            <person name="Reinhardt R."/>
            <person name="Schumann P."/>
            <person name="Rohde M."/>
            <person name="Spring S."/>
            <person name="Gloeckner F.O."/>
            <person name="Jogler C."/>
        </authorList>
    </citation>
    <scope>NUCLEOTIDE SEQUENCE [LARGE SCALE GENOMIC DNA]</scope>
    <source>
        <strain evidence="1 2">IG16b</strain>
    </source>
</reference>
<gene>
    <name evidence="1" type="ORF">Verru16b_02825</name>
</gene>
<evidence type="ECO:0000313" key="1">
    <source>
        <dbReference type="EMBL" id="AOS45738.1"/>
    </source>
</evidence>
<dbReference type="KEGG" id="obg:Verru16b_02825"/>
<dbReference type="SUPFAM" id="SSF53756">
    <property type="entry name" value="UDP-Glycosyltransferase/glycogen phosphorylase"/>
    <property type="match status" value="1"/>
</dbReference>
<dbReference type="OrthoDB" id="517637at2"/>
<dbReference type="AlphaFoldDB" id="A0A1D8AXX0"/>
<dbReference type="STRING" id="1838286.Verru16b_02825"/>
<evidence type="ECO:0000313" key="2">
    <source>
        <dbReference type="Proteomes" id="UP000095228"/>
    </source>
</evidence>
<keyword evidence="2" id="KW-1185">Reference proteome</keyword>
<evidence type="ECO:0008006" key="3">
    <source>
        <dbReference type="Google" id="ProtNLM"/>
    </source>
</evidence>
<proteinExistence type="predicted"/>
<dbReference type="RefSeq" id="WP_069962854.1">
    <property type="nucleotide sequence ID" value="NZ_CP016094.1"/>
</dbReference>
<dbReference type="EMBL" id="CP016094">
    <property type="protein sequence ID" value="AOS45738.1"/>
    <property type="molecule type" value="Genomic_DNA"/>
</dbReference>
<name>A0A1D8AXX0_9BACT</name>
<sequence length="374" mass="41849">MPAPDPRSAIFVTAQVALNAEGGGVQRCTHEYLTVLRAAGFKLHLTPYPFEHRLWVRVLRKIRPQPYRDAVPRGFADRIREAALTHQAGWILLNQSEAAPLALELADLRQAGCRIALLSHGVDSTDYIHVARIREELHRGAPWNNRDNQWLGLTLFEEQRQHRNVDAVLCLSETDRVQEQWLGAGRVTVVPRVIGDRRLDWQPVAGRIGTVSTLTHEPNLEGLVLLGRELARTPVRGLRLRLVGSPQALGQELARQFPFVDYLGALSDAALAEEARTWCAFANPLFCYPRGCSTKLALPLEWRLPVATTRAGARGYHWDETLVPLVETPVELAALIRRLADPVEAGRQRPAVDNLALHSPRPEDVARLVQHALR</sequence>
<organism evidence="1 2">
    <name type="scientific">Lacunisphaera limnophila</name>
    <dbReference type="NCBI Taxonomy" id="1838286"/>
    <lineage>
        <taxon>Bacteria</taxon>
        <taxon>Pseudomonadati</taxon>
        <taxon>Verrucomicrobiota</taxon>
        <taxon>Opitutia</taxon>
        <taxon>Opitutales</taxon>
        <taxon>Opitutaceae</taxon>
        <taxon>Lacunisphaera</taxon>
    </lineage>
</organism>
<dbReference type="Proteomes" id="UP000095228">
    <property type="component" value="Chromosome"/>
</dbReference>
<accession>A0A1D8AXX0</accession>
<protein>
    <recommendedName>
        <fullName evidence="3">Glycosyltransferase subfamily 4-like N-terminal domain-containing protein</fullName>
    </recommendedName>
</protein>